<protein>
    <submittedName>
        <fullName evidence="3">Uncharacterized protein</fullName>
    </submittedName>
</protein>
<evidence type="ECO:0000256" key="2">
    <source>
        <dbReference type="SAM" id="Phobius"/>
    </source>
</evidence>
<dbReference type="EMBL" id="CABVLU010000002">
    <property type="protein sequence ID" value="VVT48557.1"/>
    <property type="molecule type" value="Genomic_DNA"/>
</dbReference>
<dbReference type="GeneID" id="43580657"/>
<name>A0A5E8BCX0_9ASCO</name>
<accession>A0A5E8BCX0</accession>
<proteinExistence type="predicted"/>
<evidence type="ECO:0000313" key="3">
    <source>
        <dbReference type="EMBL" id="VVT48557.1"/>
    </source>
</evidence>
<dbReference type="PANTHER" id="PTHR42055:SF1">
    <property type="entry name" value="YALI0E03476P"/>
    <property type="match status" value="1"/>
</dbReference>
<dbReference type="RefSeq" id="XP_031852448.1">
    <property type="nucleotide sequence ID" value="XM_031996557.1"/>
</dbReference>
<gene>
    <name evidence="3" type="ORF">SAPINGB_P001837</name>
</gene>
<dbReference type="Proteomes" id="UP000398389">
    <property type="component" value="Unassembled WGS sequence"/>
</dbReference>
<dbReference type="AlphaFoldDB" id="A0A5E8BCX0"/>
<reference evidence="3 4" key="1">
    <citation type="submission" date="2019-09" db="EMBL/GenBank/DDBJ databases">
        <authorList>
            <person name="Brejova B."/>
        </authorList>
    </citation>
    <scope>NUCLEOTIDE SEQUENCE [LARGE SCALE GENOMIC DNA]</scope>
</reference>
<keyword evidence="2" id="KW-0812">Transmembrane</keyword>
<feature type="compositionally biased region" description="Basic and acidic residues" evidence="1">
    <location>
        <begin position="313"/>
        <end position="336"/>
    </location>
</feature>
<keyword evidence="2" id="KW-0472">Membrane</keyword>
<evidence type="ECO:0000256" key="1">
    <source>
        <dbReference type="SAM" id="MobiDB-lite"/>
    </source>
</evidence>
<sequence length="774" mass="87571">MVNPELPSPAASLARLAKSRSTMLLARRALVVLIPALAFFFMLQALWSFTMPPDSSSSSSDSSYHIAIHGNSAYESKYPAIKHLLQSLNPSQGPEGTSIVDSIKQGLVYRVSSPLTVWRNRRYTFNPETPLSRYVPDVAIPLVPERPAVYAYFDLADPSLSKRDEPSSETNHKGNQNHHVESQILETWKRAWYAIGFKPVVLTQKDAKEHYMYQSIEKALEGRDDLKKILLKNYGKWFAYASKEKGILADHRVFPLSRNYDHPTFVKLRENDFDESLALFKTDLSLVISNPTGFRTLLDLVNRSFTRQVDGPDVEKKKEEKKSSENKNTKRDFKESGSKESLFSDLNAEIDRLFEVYVHPSNENPFGLYSDAHIDLITSGHYPKDSSDPTKVDPSYVLTLINIHLHQIFLGAYPNGISYVDPINGIPLRKINRKSLSSLAEVYPPILESGKPSPEKTWALASPARSIAEDLAQCPSLEKYDPYLNVCPPTSETLSKIDQLNKDFGSKSAGRLKISIEQACTPLPCSEVYERKHNKKTSTSSTAAILADHLPDPLQSKVYSVASFVHPVFLLYAAMQDPEALPTLDFVRYHMTRDGLVQGLTSGGIFAHVPHINPEYRTIYLKDSIFEPSAKTNVSWIPYEGTPEKIGQLLEWELGFRPLGSVGEEGNHLTSFEEIIAKTQKESLGQEQFEYLVNLLKISATDFETYHRTGRRPLRSIEHALVKQTEKGEKANEEERLALLDSINLWSPNDYEIWSFLRVWTLKKYKDLVSLQKQ</sequence>
<keyword evidence="4" id="KW-1185">Reference proteome</keyword>
<feature type="transmembrane region" description="Helical" evidence="2">
    <location>
        <begin position="29"/>
        <end position="49"/>
    </location>
</feature>
<dbReference type="OrthoDB" id="4090949at2759"/>
<organism evidence="3 4">
    <name type="scientific">Magnusiomyces paraingens</name>
    <dbReference type="NCBI Taxonomy" id="2606893"/>
    <lineage>
        <taxon>Eukaryota</taxon>
        <taxon>Fungi</taxon>
        <taxon>Dikarya</taxon>
        <taxon>Ascomycota</taxon>
        <taxon>Saccharomycotina</taxon>
        <taxon>Dipodascomycetes</taxon>
        <taxon>Dipodascales</taxon>
        <taxon>Dipodascaceae</taxon>
        <taxon>Magnusiomyces</taxon>
    </lineage>
</organism>
<feature type="region of interest" description="Disordered" evidence="1">
    <location>
        <begin position="310"/>
        <end position="336"/>
    </location>
</feature>
<keyword evidence="2" id="KW-1133">Transmembrane helix</keyword>
<dbReference type="PANTHER" id="PTHR42055">
    <property type="entry name" value="YALI0E03476P"/>
    <property type="match status" value="1"/>
</dbReference>
<evidence type="ECO:0000313" key="4">
    <source>
        <dbReference type="Proteomes" id="UP000398389"/>
    </source>
</evidence>